<dbReference type="PANTHER" id="PTHR43464">
    <property type="entry name" value="METHYLTRANSFERASE"/>
    <property type="match status" value="1"/>
</dbReference>
<comment type="catalytic activity">
    <reaction evidence="5">
        <text>a 3-demethylubiquinol + S-adenosyl-L-methionine = a ubiquinol + S-adenosyl-L-homocysteine + H(+)</text>
        <dbReference type="Rhea" id="RHEA:44380"/>
        <dbReference type="Rhea" id="RHEA-COMP:9566"/>
        <dbReference type="Rhea" id="RHEA-COMP:10914"/>
        <dbReference type="ChEBI" id="CHEBI:15378"/>
        <dbReference type="ChEBI" id="CHEBI:17976"/>
        <dbReference type="ChEBI" id="CHEBI:57856"/>
        <dbReference type="ChEBI" id="CHEBI:59789"/>
        <dbReference type="ChEBI" id="CHEBI:84422"/>
        <dbReference type="EC" id="2.1.1.64"/>
    </reaction>
</comment>
<dbReference type="Pfam" id="PF13489">
    <property type="entry name" value="Methyltransf_23"/>
    <property type="match status" value="1"/>
</dbReference>
<evidence type="ECO:0000256" key="5">
    <source>
        <dbReference type="HAMAP-Rule" id="MF_00472"/>
    </source>
</evidence>
<gene>
    <name evidence="5 6" type="primary">ubiG</name>
    <name evidence="6" type="ORF">L2A60_07355</name>
</gene>
<dbReference type="NCBIfam" id="TIGR01983">
    <property type="entry name" value="UbiG"/>
    <property type="match status" value="1"/>
</dbReference>
<dbReference type="GO" id="GO:0032259">
    <property type="term" value="P:methylation"/>
    <property type="evidence" value="ECO:0007669"/>
    <property type="project" value="UniProtKB-KW"/>
</dbReference>
<dbReference type="EC" id="2.1.1.64" evidence="5"/>
<accession>A0ABS9DYU1</accession>
<dbReference type="InterPro" id="IPR029063">
    <property type="entry name" value="SAM-dependent_MTases_sf"/>
</dbReference>
<feature type="binding site" evidence="5">
    <location>
        <position position="46"/>
    </location>
    <ligand>
        <name>S-adenosyl-L-methionine</name>
        <dbReference type="ChEBI" id="CHEBI:59789"/>
    </ligand>
</feature>
<proteinExistence type="inferred from homology"/>
<dbReference type="InterPro" id="IPR010233">
    <property type="entry name" value="UbiG_MeTrfase"/>
</dbReference>
<keyword evidence="7" id="KW-1185">Reference proteome</keyword>
<dbReference type="GO" id="GO:0102208">
    <property type="term" value="F:2-polyprenyl-6-hydroxyphenol methylase activity"/>
    <property type="evidence" value="ECO:0007669"/>
    <property type="project" value="UniProtKB-EC"/>
</dbReference>
<keyword evidence="3 5" id="KW-0831">Ubiquinone biosynthesis</keyword>
<name>A0ABS9DYU1_9PROT</name>
<evidence type="ECO:0000256" key="3">
    <source>
        <dbReference type="ARBA" id="ARBA00022688"/>
    </source>
</evidence>
<feature type="binding site" evidence="5">
    <location>
        <position position="69"/>
    </location>
    <ligand>
        <name>S-adenosyl-L-methionine</name>
        <dbReference type="ChEBI" id="CHEBI:59789"/>
    </ligand>
</feature>
<dbReference type="EC" id="2.1.1.222" evidence="5"/>
<dbReference type="RefSeq" id="WP_235703731.1">
    <property type="nucleotide sequence ID" value="NZ_JAKGBZ010000010.1"/>
</dbReference>
<evidence type="ECO:0000256" key="2">
    <source>
        <dbReference type="ARBA" id="ARBA00022679"/>
    </source>
</evidence>
<evidence type="ECO:0000313" key="6">
    <source>
        <dbReference type="EMBL" id="MCF3946499.1"/>
    </source>
</evidence>
<evidence type="ECO:0000313" key="7">
    <source>
        <dbReference type="Proteomes" id="UP001521209"/>
    </source>
</evidence>
<dbReference type="PANTHER" id="PTHR43464:SF19">
    <property type="entry name" value="UBIQUINONE BIOSYNTHESIS O-METHYLTRANSFERASE, MITOCHONDRIAL"/>
    <property type="match status" value="1"/>
</dbReference>
<keyword evidence="2 5" id="KW-0808">Transferase</keyword>
<feature type="binding site" evidence="5">
    <location>
        <position position="133"/>
    </location>
    <ligand>
        <name>S-adenosyl-L-methionine</name>
        <dbReference type="ChEBI" id="CHEBI:59789"/>
    </ligand>
</feature>
<comment type="function">
    <text evidence="5">O-methyltransferase that catalyzes the 2 O-methylation steps in the ubiquinone biosynthetic pathway.</text>
</comment>
<organism evidence="6 7">
    <name type="scientific">Acidiphilium iwatense</name>
    <dbReference type="NCBI Taxonomy" id="768198"/>
    <lineage>
        <taxon>Bacteria</taxon>
        <taxon>Pseudomonadati</taxon>
        <taxon>Pseudomonadota</taxon>
        <taxon>Alphaproteobacteria</taxon>
        <taxon>Acetobacterales</taxon>
        <taxon>Acidocellaceae</taxon>
        <taxon>Acidiphilium</taxon>
    </lineage>
</organism>
<dbReference type="Gene3D" id="3.40.50.150">
    <property type="entry name" value="Vaccinia Virus protein VP39"/>
    <property type="match status" value="1"/>
</dbReference>
<protein>
    <recommendedName>
        <fullName evidence="5">Ubiquinone biosynthesis O-methyltransferase</fullName>
    </recommendedName>
    <alternativeName>
        <fullName evidence="5">2-polyprenyl-6-hydroxyphenol methylase</fullName>
        <ecNumber evidence="5">2.1.1.222</ecNumber>
    </alternativeName>
    <alternativeName>
        <fullName evidence="5">3-demethylubiquinone 3-O-methyltransferase</fullName>
        <ecNumber evidence="5">2.1.1.64</ecNumber>
    </alternativeName>
</protein>
<comment type="similarity">
    <text evidence="5">Belongs to the methyltransferase superfamily. UbiG/COQ3 family.</text>
</comment>
<sequence>MQDREAASAGQARADRGEVEKFNALAQRWWDRRGPMRPLHAMNPARTAWIVNRLRDRFGTTKIRVLDVGCGAGLLAESLARAGCAVTGIDAASDAIEAARAHAAGQGLAIDYRTAESDDLLAEAKKFPVITALEVIEHVPDPQGFLATLAGLLEPGGLLFVSTLNRTPQSYAVAKLGAEYLLRLLPVGTHDWRKFITPAELGVLCRSSGLRLADVAGLVPAPLAGGFRASRNTSVNYIAMAQAA</sequence>
<comment type="caution">
    <text evidence="6">The sequence shown here is derived from an EMBL/GenBank/DDBJ whole genome shotgun (WGS) entry which is preliminary data.</text>
</comment>
<dbReference type="HAMAP" id="MF_00472">
    <property type="entry name" value="UbiG"/>
    <property type="match status" value="1"/>
</dbReference>
<dbReference type="Proteomes" id="UP001521209">
    <property type="component" value="Unassembled WGS sequence"/>
</dbReference>
<dbReference type="CDD" id="cd02440">
    <property type="entry name" value="AdoMet_MTases"/>
    <property type="match status" value="1"/>
</dbReference>
<comment type="pathway">
    <text evidence="5">Cofactor biosynthesis; ubiquinone biosynthesis.</text>
</comment>
<evidence type="ECO:0000256" key="1">
    <source>
        <dbReference type="ARBA" id="ARBA00022603"/>
    </source>
</evidence>
<dbReference type="GO" id="GO:0061542">
    <property type="term" value="F:3-demethylubiquinol 3-O-methyltransferase activity"/>
    <property type="evidence" value="ECO:0007669"/>
    <property type="project" value="UniProtKB-EC"/>
</dbReference>
<comment type="catalytic activity">
    <reaction evidence="5">
        <text>a 3-(all-trans-polyprenyl)benzene-1,2-diol + S-adenosyl-L-methionine = a 2-methoxy-6-(all-trans-polyprenyl)phenol + S-adenosyl-L-homocysteine + H(+)</text>
        <dbReference type="Rhea" id="RHEA:31411"/>
        <dbReference type="Rhea" id="RHEA-COMP:9550"/>
        <dbReference type="Rhea" id="RHEA-COMP:9551"/>
        <dbReference type="ChEBI" id="CHEBI:15378"/>
        <dbReference type="ChEBI" id="CHEBI:57856"/>
        <dbReference type="ChEBI" id="CHEBI:59789"/>
        <dbReference type="ChEBI" id="CHEBI:62729"/>
        <dbReference type="ChEBI" id="CHEBI:62731"/>
        <dbReference type="EC" id="2.1.1.222"/>
    </reaction>
</comment>
<keyword evidence="4 5" id="KW-0949">S-adenosyl-L-methionine</keyword>
<feature type="binding site" evidence="5">
    <location>
        <position position="90"/>
    </location>
    <ligand>
        <name>S-adenosyl-L-methionine</name>
        <dbReference type="ChEBI" id="CHEBI:59789"/>
    </ligand>
</feature>
<evidence type="ECO:0000256" key="4">
    <source>
        <dbReference type="ARBA" id="ARBA00022691"/>
    </source>
</evidence>
<keyword evidence="1 5" id="KW-0489">Methyltransferase</keyword>
<reference evidence="6 7" key="1">
    <citation type="submission" date="2022-01" db="EMBL/GenBank/DDBJ databases">
        <authorList>
            <person name="Won M."/>
            <person name="Kim S.-J."/>
            <person name="Kwon S.-W."/>
        </authorList>
    </citation>
    <scope>NUCLEOTIDE SEQUENCE [LARGE SCALE GENOMIC DNA]</scope>
    <source>
        <strain evidence="6 7">KCTC 23505</strain>
    </source>
</reference>
<dbReference type="SUPFAM" id="SSF53335">
    <property type="entry name" value="S-adenosyl-L-methionine-dependent methyltransferases"/>
    <property type="match status" value="1"/>
</dbReference>
<dbReference type="EMBL" id="JAKGBZ010000010">
    <property type="protein sequence ID" value="MCF3946499.1"/>
    <property type="molecule type" value="Genomic_DNA"/>
</dbReference>